<dbReference type="PANTHER" id="PTHR30532">
    <property type="entry name" value="IRON III DICITRATE-BINDING PERIPLASMIC PROTEIN"/>
    <property type="match status" value="1"/>
</dbReference>
<dbReference type="Gene3D" id="3.40.50.1980">
    <property type="entry name" value="Nitrogenase molybdenum iron protein domain"/>
    <property type="match status" value="2"/>
</dbReference>
<feature type="compositionally biased region" description="Low complexity" evidence="6">
    <location>
        <begin position="41"/>
        <end position="56"/>
    </location>
</feature>
<comment type="caution">
    <text evidence="8">The sequence shown here is derived from an EMBL/GenBank/DDBJ whole genome shotgun (WGS) entry which is preliminary data.</text>
</comment>
<feature type="region of interest" description="Disordered" evidence="6">
    <location>
        <begin position="41"/>
        <end position="74"/>
    </location>
</feature>
<organism evidence="8 9">
    <name type="scientific">Caldalkalibacillus horti</name>
    <dbReference type="NCBI Taxonomy" id="77523"/>
    <lineage>
        <taxon>Bacteria</taxon>
        <taxon>Bacillati</taxon>
        <taxon>Bacillota</taxon>
        <taxon>Bacilli</taxon>
        <taxon>Bacillales</taxon>
        <taxon>Bacillaceae</taxon>
        <taxon>Caldalkalibacillus</taxon>
    </lineage>
</organism>
<feature type="coiled-coil region" evidence="5">
    <location>
        <begin position="191"/>
        <end position="225"/>
    </location>
</feature>
<dbReference type="CDD" id="cd01138">
    <property type="entry name" value="FeuA"/>
    <property type="match status" value="1"/>
</dbReference>
<evidence type="ECO:0000256" key="3">
    <source>
        <dbReference type="ARBA" id="ARBA00022448"/>
    </source>
</evidence>
<evidence type="ECO:0000313" key="8">
    <source>
        <dbReference type="EMBL" id="MDQ0168540.1"/>
    </source>
</evidence>
<dbReference type="PROSITE" id="PS50983">
    <property type="entry name" value="FE_B12_PBP"/>
    <property type="match status" value="1"/>
</dbReference>
<evidence type="ECO:0000256" key="2">
    <source>
        <dbReference type="ARBA" id="ARBA00008814"/>
    </source>
</evidence>
<evidence type="ECO:0000256" key="4">
    <source>
        <dbReference type="ARBA" id="ARBA00022729"/>
    </source>
</evidence>
<evidence type="ECO:0000256" key="5">
    <source>
        <dbReference type="SAM" id="Coils"/>
    </source>
</evidence>
<evidence type="ECO:0000256" key="1">
    <source>
        <dbReference type="ARBA" id="ARBA00004193"/>
    </source>
</evidence>
<protein>
    <submittedName>
        <fullName evidence="8">Iron complex transport system substrate-binding protein</fullName>
    </submittedName>
</protein>
<feature type="compositionally biased region" description="Acidic residues" evidence="6">
    <location>
        <begin position="57"/>
        <end position="72"/>
    </location>
</feature>
<dbReference type="RefSeq" id="WP_307398351.1">
    <property type="nucleotide sequence ID" value="NZ_BAAADK010000017.1"/>
</dbReference>
<keyword evidence="4" id="KW-0732">Signal</keyword>
<proteinExistence type="inferred from homology"/>
<gene>
    <name evidence="8" type="ORF">J2S11_004502</name>
</gene>
<evidence type="ECO:0000256" key="6">
    <source>
        <dbReference type="SAM" id="MobiDB-lite"/>
    </source>
</evidence>
<name>A0ABT9W6R7_9BACI</name>
<dbReference type="Proteomes" id="UP001235840">
    <property type="component" value="Unassembled WGS sequence"/>
</dbReference>
<sequence>MYKPISTMDKDHNQGGVKRLGILFVGLLSLMLILSACASSDNSSDAGTEEPISSSPSEEEQQANEETEEETAQEITVEDALGNEVTIPANPQRIIASYLEDHLVTLGVTPAAQWSISRGVQDYLEDYLKDVPTVGFDLPVEEVMSFDPDLLIIGTESAVEGGLYEQYSKIAPTYVLGSELDDDWRAALVRIGELLGKTDEAEQALADYEQKAEETKNKLNEAIGQQSIAILWLVNKQFFIVGEGVSSGSVVYQDLGMIPPNLVNEIPTDARANWNPVSLEMLAELDADHIFLVNSDKESGSEALDEPIWSNIPAVQAGSVHEIESTKSWLYKGFIAGTQIMDDVLEALVQE</sequence>
<dbReference type="InterPro" id="IPR051313">
    <property type="entry name" value="Bact_iron-sidero_bind"/>
</dbReference>
<accession>A0ABT9W6R7</accession>
<dbReference type="PANTHER" id="PTHR30532:SF29">
    <property type="entry name" value="FE(3+) DICITRATE-BINDING PERIPLASMIC PROTEIN"/>
    <property type="match status" value="1"/>
</dbReference>
<comment type="similarity">
    <text evidence="2">Belongs to the bacterial solute-binding protein 8 family.</text>
</comment>
<keyword evidence="3" id="KW-0813">Transport</keyword>
<reference evidence="8 9" key="1">
    <citation type="submission" date="2023-07" db="EMBL/GenBank/DDBJ databases">
        <title>Genomic Encyclopedia of Type Strains, Phase IV (KMG-IV): sequencing the most valuable type-strain genomes for metagenomic binning, comparative biology and taxonomic classification.</title>
        <authorList>
            <person name="Goeker M."/>
        </authorList>
    </citation>
    <scope>NUCLEOTIDE SEQUENCE [LARGE SCALE GENOMIC DNA]</scope>
    <source>
        <strain evidence="8 9">DSM 12751</strain>
    </source>
</reference>
<feature type="domain" description="Fe/B12 periplasmic-binding" evidence="7">
    <location>
        <begin position="83"/>
        <end position="351"/>
    </location>
</feature>
<dbReference type="Pfam" id="PF01497">
    <property type="entry name" value="Peripla_BP_2"/>
    <property type="match status" value="1"/>
</dbReference>
<keyword evidence="9" id="KW-1185">Reference proteome</keyword>
<comment type="subcellular location">
    <subcellularLocation>
        <location evidence="1">Cell membrane</location>
        <topology evidence="1">Lipid-anchor</topology>
    </subcellularLocation>
</comment>
<dbReference type="InterPro" id="IPR002491">
    <property type="entry name" value="ABC_transptr_periplasmic_BD"/>
</dbReference>
<dbReference type="EMBL" id="JAUSTY010000038">
    <property type="protein sequence ID" value="MDQ0168540.1"/>
    <property type="molecule type" value="Genomic_DNA"/>
</dbReference>
<dbReference type="SUPFAM" id="SSF53807">
    <property type="entry name" value="Helical backbone' metal receptor"/>
    <property type="match status" value="1"/>
</dbReference>
<evidence type="ECO:0000313" key="9">
    <source>
        <dbReference type="Proteomes" id="UP001235840"/>
    </source>
</evidence>
<evidence type="ECO:0000259" key="7">
    <source>
        <dbReference type="PROSITE" id="PS50983"/>
    </source>
</evidence>
<keyword evidence="5" id="KW-0175">Coiled coil</keyword>